<accession>A0A4Q1BUD3</accession>
<keyword evidence="8 10" id="KW-0472">Membrane</keyword>
<dbReference type="InterPro" id="IPR005804">
    <property type="entry name" value="FA_desaturase_dom"/>
</dbReference>
<evidence type="ECO:0000313" key="13">
    <source>
        <dbReference type="Proteomes" id="UP000289152"/>
    </source>
</evidence>
<sequence>MSYSRYLTHLIRRPIPKPSIPSNTLINQVDDQTDLSKQLNVSSSSEEVHRTEMESDSTIEDVSSAYSPSELTILEEEKEFIDPLPDFLWMTTEEPHRSRRMAILKVHPEIRKLMGPTSLTFPLVILVLISQITLSVILRNSHPFSSKFILTAYILGGTFNQNTFLAIHEITHNLAFRSLRANKILAIIANFAIGVPYAMAFKGYHIEHHKFLGEDGIDTDLPSRLEAVLLNNVAGKTFFATFQLLFYALRPGFIRSQTFTRWHLLNLISVLTFDILLVSVAGWNSLIYLIMSSFFAGSLHPCAAHFIAEHYLMQPAPEVGSVQDLAQETTSYYGWLNVLCYNVGYHNEHHDFPSVPWTRLPKLREIAHEFYDPLPSHSSWPYVTWKFITDSNVGMWSRAKRTGRGERISEHVWTPKDASNLDRMGGSEYVHIQGRGDEMEVKGNGGVEVRMEVELCEEIKKGMKEATERGYGSDPEECDE</sequence>
<dbReference type="GO" id="GO:0042284">
    <property type="term" value="F:sphingolipid delta-4 desaturase activity"/>
    <property type="evidence" value="ECO:0007669"/>
    <property type="project" value="UniProtKB-EC"/>
</dbReference>
<dbReference type="Proteomes" id="UP000289152">
    <property type="component" value="Unassembled WGS sequence"/>
</dbReference>
<evidence type="ECO:0000256" key="5">
    <source>
        <dbReference type="ARBA" id="ARBA00022989"/>
    </source>
</evidence>
<dbReference type="Pfam" id="PF00487">
    <property type="entry name" value="FA_desaturase"/>
    <property type="match status" value="1"/>
</dbReference>
<dbReference type="EMBL" id="SDIL01000006">
    <property type="protein sequence ID" value="RXK41666.1"/>
    <property type="molecule type" value="Genomic_DNA"/>
</dbReference>
<dbReference type="EC" id="1.14.19.17" evidence="3"/>
<dbReference type="VEuPathDB" id="FungiDB:TREMEDRAFT_38594"/>
<dbReference type="GO" id="GO:0016020">
    <property type="term" value="C:membrane"/>
    <property type="evidence" value="ECO:0007669"/>
    <property type="project" value="UniProtKB-SubCell"/>
</dbReference>
<evidence type="ECO:0000256" key="10">
    <source>
        <dbReference type="SAM" id="Phobius"/>
    </source>
</evidence>
<dbReference type="InParanoid" id="A0A4Q1BUD3"/>
<keyword evidence="6" id="KW-0560">Oxidoreductase</keyword>
<dbReference type="STRING" id="5217.A0A4Q1BUD3"/>
<comment type="similarity">
    <text evidence="2">Belongs to the fatty acid desaturase type 1 family. DEGS subfamily.</text>
</comment>
<dbReference type="SMART" id="SM01269">
    <property type="entry name" value="Lipid_DES"/>
    <property type="match status" value="1"/>
</dbReference>
<feature type="region of interest" description="Disordered" evidence="9">
    <location>
        <begin position="38"/>
        <end position="64"/>
    </location>
</feature>
<protein>
    <recommendedName>
        <fullName evidence="3">sphingolipid 4-desaturase</fullName>
        <ecNumber evidence="3">1.14.19.17</ecNumber>
    </recommendedName>
</protein>
<comment type="subcellular location">
    <subcellularLocation>
        <location evidence="1">Membrane</location>
        <topology evidence="1">Multi-pass membrane protein</topology>
    </subcellularLocation>
</comment>
<evidence type="ECO:0000256" key="7">
    <source>
        <dbReference type="ARBA" id="ARBA00023098"/>
    </source>
</evidence>
<keyword evidence="5 10" id="KW-1133">Transmembrane helix</keyword>
<dbReference type="OrthoDB" id="200948at2759"/>
<evidence type="ECO:0000256" key="2">
    <source>
        <dbReference type="ARBA" id="ARBA00006146"/>
    </source>
</evidence>
<keyword evidence="7" id="KW-0443">Lipid metabolism</keyword>
<feature type="transmembrane region" description="Helical" evidence="10">
    <location>
        <begin position="184"/>
        <end position="204"/>
    </location>
</feature>
<dbReference type="InterPro" id="IPR013866">
    <property type="entry name" value="Sphingolipid_d4-desaturase_N"/>
</dbReference>
<feature type="transmembrane region" description="Helical" evidence="10">
    <location>
        <begin position="261"/>
        <end position="280"/>
    </location>
</feature>
<feature type="transmembrane region" description="Helical" evidence="10">
    <location>
        <begin position="119"/>
        <end position="138"/>
    </location>
</feature>
<keyword evidence="4 10" id="KW-0812">Transmembrane</keyword>
<evidence type="ECO:0000256" key="9">
    <source>
        <dbReference type="SAM" id="MobiDB-lite"/>
    </source>
</evidence>
<dbReference type="PANTHER" id="PTHR12879:SF8">
    <property type="entry name" value="SPHINGOLIPID DELTA(4)-DESATURASE DES1"/>
    <property type="match status" value="1"/>
</dbReference>
<dbReference type="FunCoup" id="A0A4Q1BUD3">
    <property type="interactions" value="80"/>
</dbReference>
<dbReference type="GO" id="GO:0046513">
    <property type="term" value="P:ceramide biosynthetic process"/>
    <property type="evidence" value="ECO:0007669"/>
    <property type="project" value="TreeGrafter"/>
</dbReference>
<dbReference type="PANTHER" id="PTHR12879">
    <property type="entry name" value="SPHINGOLIPID DELTA 4 DESATURASE/C-4 HYDROXYLASE PROTEIN DES2"/>
    <property type="match status" value="1"/>
</dbReference>
<dbReference type="CDD" id="cd03508">
    <property type="entry name" value="Delta4-sphingolipid-FADS-like"/>
    <property type="match status" value="1"/>
</dbReference>
<organism evidence="12 13">
    <name type="scientific">Tremella mesenterica</name>
    <name type="common">Jelly fungus</name>
    <dbReference type="NCBI Taxonomy" id="5217"/>
    <lineage>
        <taxon>Eukaryota</taxon>
        <taxon>Fungi</taxon>
        <taxon>Dikarya</taxon>
        <taxon>Basidiomycota</taxon>
        <taxon>Agaricomycotina</taxon>
        <taxon>Tremellomycetes</taxon>
        <taxon>Tremellales</taxon>
        <taxon>Tremellaceae</taxon>
        <taxon>Tremella</taxon>
    </lineage>
</organism>
<evidence type="ECO:0000256" key="3">
    <source>
        <dbReference type="ARBA" id="ARBA00012021"/>
    </source>
</evidence>
<evidence type="ECO:0000313" key="12">
    <source>
        <dbReference type="EMBL" id="RXK41666.1"/>
    </source>
</evidence>
<reference evidence="12 13" key="1">
    <citation type="submission" date="2016-06" db="EMBL/GenBank/DDBJ databases">
        <title>Evolution of pathogenesis and genome organization in the Tremellales.</title>
        <authorList>
            <person name="Cuomo C."/>
            <person name="Litvintseva A."/>
            <person name="Heitman J."/>
            <person name="Chen Y."/>
            <person name="Sun S."/>
            <person name="Springer D."/>
            <person name="Dromer F."/>
            <person name="Young S."/>
            <person name="Zeng Q."/>
            <person name="Chapman S."/>
            <person name="Gujja S."/>
            <person name="Saif S."/>
            <person name="Birren B."/>
        </authorList>
    </citation>
    <scope>NUCLEOTIDE SEQUENCE [LARGE SCALE GENOMIC DNA]</scope>
    <source>
        <strain evidence="12 13">ATCC 28783</strain>
    </source>
</reference>
<feature type="domain" description="Sphingolipid delta4-desaturase N-terminal" evidence="11">
    <location>
        <begin position="82"/>
        <end position="120"/>
    </location>
</feature>
<dbReference type="Pfam" id="PF08557">
    <property type="entry name" value="Lipid_DES"/>
    <property type="match status" value="1"/>
</dbReference>
<name>A0A4Q1BUD3_TREME</name>
<dbReference type="AlphaFoldDB" id="A0A4Q1BUD3"/>
<evidence type="ECO:0000256" key="8">
    <source>
        <dbReference type="ARBA" id="ARBA00023136"/>
    </source>
</evidence>
<evidence type="ECO:0000256" key="1">
    <source>
        <dbReference type="ARBA" id="ARBA00004141"/>
    </source>
</evidence>
<feature type="transmembrane region" description="Helical" evidence="10">
    <location>
        <begin position="229"/>
        <end position="249"/>
    </location>
</feature>
<comment type="caution">
    <text evidence="12">The sequence shown here is derived from an EMBL/GenBank/DDBJ whole genome shotgun (WGS) entry which is preliminary data.</text>
</comment>
<evidence type="ECO:0000256" key="6">
    <source>
        <dbReference type="ARBA" id="ARBA00023002"/>
    </source>
</evidence>
<keyword evidence="13" id="KW-1185">Reference proteome</keyword>
<proteinExistence type="inferred from homology"/>
<gene>
    <name evidence="12" type="ORF">M231_00901</name>
</gene>
<evidence type="ECO:0000256" key="4">
    <source>
        <dbReference type="ARBA" id="ARBA00022692"/>
    </source>
</evidence>
<evidence type="ECO:0000259" key="11">
    <source>
        <dbReference type="SMART" id="SM01269"/>
    </source>
</evidence>
<dbReference type="InterPro" id="IPR011388">
    <property type="entry name" value="DES1/DES2"/>
</dbReference>